<dbReference type="eggNOG" id="KOG0519">
    <property type="taxonomic scope" value="Eukaryota"/>
</dbReference>
<dbReference type="AlphaFoldDB" id="D8RSK6"/>
<evidence type="ECO:0000313" key="4">
    <source>
        <dbReference type="EMBL" id="EFJ24883.1"/>
    </source>
</evidence>
<dbReference type="InterPro" id="IPR011006">
    <property type="entry name" value="CheY-like_superfamily"/>
</dbReference>
<name>D8RSK6_SELML</name>
<dbReference type="GO" id="GO:0000160">
    <property type="term" value="P:phosphorelay signal transduction system"/>
    <property type="evidence" value="ECO:0007669"/>
    <property type="project" value="InterPro"/>
</dbReference>
<dbReference type="EMBL" id="GL377588">
    <property type="protein sequence ID" value="EFJ24883.1"/>
    <property type="molecule type" value="Genomic_DNA"/>
</dbReference>
<dbReference type="SMART" id="SM00448">
    <property type="entry name" value="REC"/>
    <property type="match status" value="1"/>
</dbReference>
<dbReference type="Gene3D" id="3.40.50.2300">
    <property type="match status" value="1"/>
</dbReference>
<reference evidence="4 5" key="1">
    <citation type="journal article" date="2011" name="Science">
        <title>The Selaginella genome identifies genetic changes associated with the evolution of vascular plants.</title>
        <authorList>
            <person name="Banks J.A."/>
            <person name="Nishiyama T."/>
            <person name="Hasebe M."/>
            <person name="Bowman J.L."/>
            <person name="Gribskov M."/>
            <person name="dePamphilis C."/>
            <person name="Albert V.A."/>
            <person name="Aono N."/>
            <person name="Aoyama T."/>
            <person name="Ambrose B.A."/>
            <person name="Ashton N.W."/>
            <person name="Axtell M.J."/>
            <person name="Barker E."/>
            <person name="Barker M.S."/>
            <person name="Bennetzen J.L."/>
            <person name="Bonawitz N.D."/>
            <person name="Chapple C."/>
            <person name="Cheng C."/>
            <person name="Correa L.G."/>
            <person name="Dacre M."/>
            <person name="DeBarry J."/>
            <person name="Dreyer I."/>
            <person name="Elias M."/>
            <person name="Engstrom E.M."/>
            <person name="Estelle M."/>
            <person name="Feng L."/>
            <person name="Finet C."/>
            <person name="Floyd S.K."/>
            <person name="Frommer W.B."/>
            <person name="Fujita T."/>
            <person name="Gramzow L."/>
            <person name="Gutensohn M."/>
            <person name="Harholt J."/>
            <person name="Hattori M."/>
            <person name="Heyl A."/>
            <person name="Hirai T."/>
            <person name="Hiwatashi Y."/>
            <person name="Ishikawa M."/>
            <person name="Iwata M."/>
            <person name="Karol K.G."/>
            <person name="Koehler B."/>
            <person name="Kolukisaoglu U."/>
            <person name="Kubo M."/>
            <person name="Kurata T."/>
            <person name="Lalonde S."/>
            <person name="Li K."/>
            <person name="Li Y."/>
            <person name="Litt A."/>
            <person name="Lyons E."/>
            <person name="Manning G."/>
            <person name="Maruyama T."/>
            <person name="Michael T.P."/>
            <person name="Mikami K."/>
            <person name="Miyazaki S."/>
            <person name="Morinaga S."/>
            <person name="Murata T."/>
            <person name="Mueller-Roeber B."/>
            <person name="Nelson D.R."/>
            <person name="Obara M."/>
            <person name="Oguri Y."/>
            <person name="Olmstead R.G."/>
            <person name="Onodera N."/>
            <person name="Petersen B.L."/>
            <person name="Pils B."/>
            <person name="Prigge M."/>
            <person name="Rensing S.A."/>
            <person name="Riano-Pachon D.M."/>
            <person name="Roberts A.W."/>
            <person name="Sato Y."/>
            <person name="Scheller H.V."/>
            <person name="Schulz B."/>
            <person name="Schulz C."/>
            <person name="Shakirov E.V."/>
            <person name="Shibagaki N."/>
            <person name="Shinohara N."/>
            <person name="Shippen D.E."/>
            <person name="Soerensen I."/>
            <person name="Sotooka R."/>
            <person name="Sugimoto N."/>
            <person name="Sugita M."/>
            <person name="Sumikawa N."/>
            <person name="Tanurdzic M."/>
            <person name="Theissen G."/>
            <person name="Ulvskov P."/>
            <person name="Wakazuki S."/>
            <person name="Weng J.K."/>
            <person name="Willats W.W."/>
            <person name="Wipf D."/>
            <person name="Wolf P.G."/>
            <person name="Yang L."/>
            <person name="Zimmer A.D."/>
            <person name="Zhu Q."/>
            <person name="Mitros T."/>
            <person name="Hellsten U."/>
            <person name="Loque D."/>
            <person name="Otillar R."/>
            <person name="Salamov A."/>
            <person name="Schmutz J."/>
            <person name="Shapiro H."/>
            <person name="Lindquist E."/>
            <person name="Lucas S."/>
            <person name="Rokhsar D."/>
            <person name="Grigoriev I.V."/>
        </authorList>
    </citation>
    <scope>NUCLEOTIDE SEQUENCE [LARGE SCALE GENOMIC DNA]</scope>
</reference>
<dbReference type="STRING" id="88036.D8RSK6"/>
<feature type="domain" description="Response regulatory" evidence="3">
    <location>
        <begin position="42"/>
        <end position="163"/>
    </location>
</feature>
<dbReference type="Pfam" id="PF00072">
    <property type="entry name" value="Response_reg"/>
    <property type="match status" value="1"/>
</dbReference>
<proteinExistence type="predicted"/>
<evidence type="ECO:0000313" key="5">
    <source>
        <dbReference type="Proteomes" id="UP000001514"/>
    </source>
</evidence>
<evidence type="ECO:0000259" key="3">
    <source>
        <dbReference type="PROSITE" id="PS50110"/>
    </source>
</evidence>
<feature type="modified residue" description="4-aspartylphosphate" evidence="2">
    <location>
        <position position="93"/>
    </location>
</feature>
<dbReference type="Gramene" id="EFJ24883">
    <property type="protein sequence ID" value="EFJ24883"/>
    <property type="gene ID" value="SELMODRAFT_100467"/>
</dbReference>
<dbReference type="InParanoid" id="D8RSK6"/>
<gene>
    <name evidence="4" type="primary">PRR3</name>
    <name evidence="4" type="ORF">SELMODRAFT_100467</name>
</gene>
<keyword evidence="1 2" id="KW-0597">Phosphoprotein</keyword>
<dbReference type="InterPro" id="IPR001789">
    <property type="entry name" value="Sig_transdc_resp-reg_receiver"/>
</dbReference>
<organism evidence="5">
    <name type="scientific">Selaginella moellendorffii</name>
    <name type="common">Spikemoss</name>
    <dbReference type="NCBI Taxonomy" id="88036"/>
    <lineage>
        <taxon>Eukaryota</taxon>
        <taxon>Viridiplantae</taxon>
        <taxon>Streptophyta</taxon>
        <taxon>Embryophyta</taxon>
        <taxon>Tracheophyta</taxon>
        <taxon>Lycopodiopsida</taxon>
        <taxon>Selaginellales</taxon>
        <taxon>Selaginellaceae</taxon>
        <taxon>Selaginella</taxon>
    </lineage>
</organism>
<dbReference type="SUPFAM" id="SSF52172">
    <property type="entry name" value="CheY-like"/>
    <property type="match status" value="1"/>
</dbReference>
<dbReference type="PANTHER" id="PTHR45339:SF5">
    <property type="entry name" value="HISTIDINE KINASE"/>
    <property type="match status" value="1"/>
</dbReference>
<dbReference type="KEGG" id="smo:SELMODRAFT_100467"/>
<dbReference type="PROSITE" id="PS50110">
    <property type="entry name" value="RESPONSE_REGULATORY"/>
    <property type="match status" value="1"/>
</dbReference>
<sequence>MVAKDGTQQAPSPVTPKEEVTLSVKDPSIVQAAEISVDLTKRILLVEDNLVNQKVASRLLQKHGHIVTVVGDGVQAIAAVDANRDNIDLILMDIQMPIMDGLEATRRIREQEARDGLRKMPIIGLTAHAMRGYEDTCFSAGMDSYMGKPFEIRKLLAAIEMVATGKQEIHIDVPEE</sequence>
<dbReference type="CDD" id="cd17546">
    <property type="entry name" value="REC_hyHK_CKI1_RcsC-like"/>
    <property type="match status" value="1"/>
</dbReference>
<dbReference type="OMA" id="MDGMECV"/>
<keyword evidence="5" id="KW-1185">Reference proteome</keyword>
<protein>
    <submittedName>
        <fullName evidence="4">Pseudo response regulator</fullName>
    </submittedName>
</protein>
<dbReference type="Proteomes" id="UP000001514">
    <property type="component" value="Unassembled WGS sequence"/>
</dbReference>
<dbReference type="HOGENOM" id="CLU_000445_69_12_1"/>
<evidence type="ECO:0000256" key="2">
    <source>
        <dbReference type="PROSITE-ProRule" id="PRU00169"/>
    </source>
</evidence>
<accession>D8RSK6</accession>
<dbReference type="FunCoup" id="D8RSK6">
    <property type="interactions" value="29"/>
</dbReference>
<dbReference type="PANTHER" id="PTHR45339">
    <property type="entry name" value="HYBRID SIGNAL TRANSDUCTION HISTIDINE KINASE J"/>
    <property type="match status" value="1"/>
</dbReference>
<evidence type="ECO:0000256" key="1">
    <source>
        <dbReference type="ARBA" id="ARBA00022553"/>
    </source>
</evidence>